<dbReference type="EMBL" id="JAGTUU010000001">
    <property type="protein sequence ID" value="MBS0122643.1"/>
    <property type="molecule type" value="Genomic_DNA"/>
</dbReference>
<reference evidence="1" key="1">
    <citation type="submission" date="2021-04" db="EMBL/GenBank/DDBJ databases">
        <authorList>
            <person name="Yoon J."/>
        </authorList>
    </citation>
    <scope>NUCLEOTIDE SEQUENCE</scope>
    <source>
        <strain evidence="1">KMU-90</strain>
    </source>
</reference>
<protein>
    <submittedName>
        <fullName evidence="1">Uncharacterized protein</fullName>
    </submittedName>
</protein>
<gene>
    <name evidence="1" type="ORF">KB874_00730</name>
</gene>
<name>A0A8J8B7Y9_9RHOB</name>
<dbReference type="AlphaFoldDB" id="A0A8J8B7Y9"/>
<keyword evidence="2" id="KW-1185">Reference proteome</keyword>
<evidence type="ECO:0000313" key="1">
    <source>
        <dbReference type="EMBL" id="MBS0122643.1"/>
    </source>
</evidence>
<sequence length="260" mass="28467">MGALPPFAFATLPAVSGQDEAGGRRHPVRLRPAARRVTLAGMRLIPLFAILAAGSLSAEPQLCDNRLFTVEAGDAGLRRQICEQSDSALTVLADCGLPKPDPVRVRVVEAFETDCVGLFHCGVGLIEVLAPEPMTERQADFAIFAEIPPRDFQASILMHEVAHAVLEKTPCPDRNCLVTEEYFAYMLQILSLPDADRDRLSTMLQGKGVDHGAYLNEFILLMAPEKFILHAWAHLSSRPDPCAHLRRIAAGDLSFDQDDN</sequence>
<evidence type="ECO:0000313" key="2">
    <source>
        <dbReference type="Proteomes" id="UP000681356"/>
    </source>
</evidence>
<accession>A0A8J8B7Y9</accession>
<dbReference type="RefSeq" id="WP_212534618.1">
    <property type="nucleotide sequence ID" value="NZ_JAGTUU010000001.1"/>
</dbReference>
<comment type="caution">
    <text evidence="1">The sequence shown here is derived from an EMBL/GenBank/DDBJ whole genome shotgun (WGS) entry which is preliminary data.</text>
</comment>
<organism evidence="1 2">
    <name type="scientific">Thetidibacter halocola</name>
    <dbReference type="NCBI Taxonomy" id="2827239"/>
    <lineage>
        <taxon>Bacteria</taxon>
        <taxon>Pseudomonadati</taxon>
        <taxon>Pseudomonadota</taxon>
        <taxon>Alphaproteobacteria</taxon>
        <taxon>Rhodobacterales</taxon>
        <taxon>Roseobacteraceae</taxon>
        <taxon>Thetidibacter</taxon>
    </lineage>
</organism>
<proteinExistence type="predicted"/>
<dbReference type="Proteomes" id="UP000681356">
    <property type="component" value="Unassembled WGS sequence"/>
</dbReference>